<evidence type="ECO:0000259" key="3">
    <source>
        <dbReference type="Pfam" id="PF23451"/>
    </source>
</evidence>
<name>A0A844QGC5_9HYPH</name>
<dbReference type="PANTHER" id="PTHR42831:SF3">
    <property type="entry name" value="1,2-PHENYLACETYL-COA EPOXIDASE, SUBUNIT D-RELATED"/>
    <property type="match status" value="1"/>
</dbReference>
<dbReference type="AlphaFoldDB" id="A0A844QGC5"/>
<accession>A0A844QGC5</accession>
<dbReference type="InterPro" id="IPR011883">
    <property type="entry name" value="PaaD-like"/>
</dbReference>
<protein>
    <submittedName>
        <fullName evidence="4">Phenylacetate-CoA oxygenase subunit PaaJ</fullName>
    </submittedName>
</protein>
<dbReference type="InterPro" id="IPR034904">
    <property type="entry name" value="FSCA_dom_sf"/>
</dbReference>
<dbReference type="NCBIfam" id="TIGR02159">
    <property type="entry name" value="PA_CoA_Oxy4"/>
    <property type="match status" value="1"/>
</dbReference>
<feature type="compositionally biased region" description="Basic and acidic residues" evidence="1">
    <location>
        <begin position="1"/>
        <end position="10"/>
    </location>
</feature>
<evidence type="ECO:0000313" key="4">
    <source>
        <dbReference type="EMBL" id="MVA97093.1"/>
    </source>
</evidence>
<keyword evidence="5" id="KW-1185">Reference proteome</keyword>
<feature type="compositionally biased region" description="Basic and acidic residues" evidence="1">
    <location>
        <begin position="64"/>
        <end position="76"/>
    </location>
</feature>
<reference evidence="4 5" key="1">
    <citation type="submission" date="2019-12" db="EMBL/GenBank/DDBJ databases">
        <title>Nitratireductor arenosus sp. nov., Isolated from sea sand, Jeju island, South Korea.</title>
        <authorList>
            <person name="Kim W."/>
        </authorList>
    </citation>
    <scope>NUCLEOTIDE SEQUENCE [LARGE SCALE GENOMIC DNA]</scope>
    <source>
        <strain evidence="4 5">CAU 1489</strain>
    </source>
</reference>
<dbReference type="InterPro" id="IPR002744">
    <property type="entry name" value="MIP18-like"/>
</dbReference>
<dbReference type="Gene3D" id="3.30.300.130">
    <property type="entry name" value="Fe-S cluster assembly (FSCA)"/>
    <property type="match status" value="1"/>
</dbReference>
<feature type="region of interest" description="Disordered" evidence="1">
    <location>
        <begin position="1"/>
        <end position="76"/>
    </location>
</feature>
<comment type="caution">
    <text evidence="4">The sequence shown here is derived from an EMBL/GenBank/DDBJ whole genome shotgun (WGS) entry which is preliminary data.</text>
</comment>
<evidence type="ECO:0000259" key="2">
    <source>
        <dbReference type="Pfam" id="PF01883"/>
    </source>
</evidence>
<sequence>MVKNAPDKAPLRTPLWAIGHLPRERRDRPSPSPASVQATFEAGAGRDDGPNSAGMGEIGGGPKPDTKEYDSSAPDRDRAWAAAAAVPDPEVPCVTVADLGILRSVEIEGEVAVARVTPTYSGCPATLAIELSVEAALREAGFEARVERVIAPAWTTDWITEAGRAKLTAYGIAPPVKGSNSIRALFGETVVACPKCGSEETERVSEFGSTPCKAHYRCTACGEPFDYFKCI</sequence>
<gene>
    <name evidence="4" type="primary">paaJ</name>
    <name evidence="4" type="ORF">GN330_07500</name>
</gene>
<dbReference type="EMBL" id="WPHG01000002">
    <property type="protein sequence ID" value="MVA97093.1"/>
    <property type="molecule type" value="Genomic_DNA"/>
</dbReference>
<dbReference type="Proteomes" id="UP000463224">
    <property type="component" value="Unassembled WGS sequence"/>
</dbReference>
<organism evidence="4 5">
    <name type="scientific">Nitratireductor arenosus</name>
    <dbReference type="NCBI Taxonomy" id="2682096"/>
    <lineage>
        <taxon>Bacteria</taxon>
        <taxon>Pseudomonadati</taxon>
        <taxon>Pseudomonadota</taxon>
        <taxon>Alphaproteobacteria</taxon>
        <taxon>Hyphomicrobiales</taxon>
        <taxon>Phyllobacteriaceae</taxon>
        <taxon>Nitratireductor</taxon>
    </lineage>
</organism>
<proteinExistence type="predicted"/>
<dbReference type="PANTHER" id="PTHR42831">
    <property type="entry name" value="FE-S PROTEIN MATURATION AUXILIARY FACTOR YITW"/>
    <property type="match status" value="1"/>
</dbReference>
<feature type="domain" description="PaaD zinc beta ribbon" evidence="3">
    <location>
        <begin position="183"/>
        <end position="229"/>
    </location>
</feature>
<feature type="domain" description="MIP18 family-like" evidence="2">
    <location>
        <begin position="79"/>
        <end position="145"/>
    </location>
</feature>
<dbReference type="InterPro" id="IPR056572">
    <property type="entry name" value="Zn_ribbon_PaaD"/>
</dbReference>
<evidence type="ECO:0000313" key="5">
    <source>
        <dbReference type="Proteomes" id="UP000463224"/>
    </source>
</evidence>
<dbReference type="Pfam" id="PF01883">
    <property type="entry name" value="FeS_assembly_P"/>
    <property type="match status" value="1"/>
</dbReference>
<dbReference type="Pfam" id="PF23451">
    <property type="entry name" value="Zn_ribbon_PaaD"/>
    <property type="match status" value="1"/>
</dbReference>
<dbReference type="InterPro" id="IPR052339">
    <property type="entry name" value="Fe-S_Maturation_MIP18"/>
</dbReference>
<dbReference type="SUPFAM" id="SSF117916">
    <property type="entry name" value="Fe-S cluster assembly (FSCA) domain-like"/>
    <property type="match status" value="1"/>
</dbReference>
<evidence type="ECO:0000256" key="1">
    <source>
        <dbReference type="SAM" id="MobiDB-lite"/>
    </source>
</evidence>